<organism evidence="4 5">
    <name type="scientific">Polluticaenibacter yanchengensis</name>
    <dbReference type="NCBI Taxonomy" id="3014562"/>
    <lineage>
        <taxon>Bacteria</taxon>
        <taxon>Pseudomonadati</taxon>
        <taxon>Bacteroidota</taxon>
        <taxon>Chitinophagia</taxon>
        <taxon>Chitinophagales</taxon>
        <taxon>Chitinophagaceae</taxon>
        <taxon>Polluticaenibacter</taxon>
    </lineage>
</organism>
<dbReference type="PANTHER" id="PTHR46825:SF11">
    <property type="entry name" value="PENICILLIN-BINDING PROTEIN 4"/>
    <property type="match status" value="1"/>
</dbReference>
<dbReference type="Gene3D" id="3.40.710.10">
    <property type="entry name" value="DD-peptidase/beta-lactamase superfamily"/>
    <property type="match status" value="1"/>
</dbReference>
<protein>
    <submittedName>
        <fullName evidence="4">Serine hydrolase</fullName>
    </submittedName>
</protein>
<evidence type="ECO:0000256" key="2">
    <source>
        <dbReference type="ARBA" id="ARBA00023136"/>
    </source>
</evidence>
<keyword evidence="4" id="KW-0378">Hydrolase</keyword>
<dbReference type="InterPro" id="IPR012338">
    <property type="entry name" value="Beta-lactam/transpept-like"/>
</dbReference>
<proteinExistence type="predicted"/>
<sequence>MKAIFFISFMLMNILCFGQNKISNIINDEYEQGHFNGSVLVVKDGKIINRISKGYANFQFKVPIDSNTRFPVASVTKLFTTIAILQLSEKSLVGFNDSISKYIDSLPESCQNITVRDLLIHYSGLANEPIKAYSAKYKINDFIKLFVSPKQTGDSIAYNYNNVDYVLLSKIIEKVTNKSYQEAIQSLILTPAKMNNTGFVQESSVIPYLAYGYHNYSFGSGKKGDTLYNDRRYLSNYYGAGQMYATTQDLYLLLTALKENKLISKATKADYLTKVQKHVTIDWAGGEPTFGFYYNDRTYPYPILRRSGNIDGFNADIICDKDFSRIVIILCNTDTADLSGLTKKIFNVIR</sequence>
<dbReference type="InterPro" id="IPR050491">
    <property type="entry name" value="AmpC-like"/>
</dbReference>
<keyword evidence="2" id="KW-0472">Membrane</keyword>
<dbReference type="PANTHER" id="PTHR46825">
    <property type="entry name" value="D-ALANYL-D-ALANINE-CARBOXYPEPTIDASE/ENDOPEPTIDASE AMPH"/>
    <property type="match status" value="1"/>
</dbReference>
<dbReference type="RefSeq" id="WP_407031875.1">
    <property type="nucleotide sequence ID" value="NZ_JAQGEF010000014.1"/>
</dbReference>
<dbReference type="SUPFAM" id="SSF56601">
    <property type="entry name" value="beta-lactamase/transpeptidase-like"/>
    <property type="match status" value="1"/>
</dbReference>
<name>A0ABT4UL86_9BACT</name>
<comment type="subcellular location">
    <subcellularLocation>
        <location evidence="1">Membrane</location>
    </subcellularLocation>
</comment>
<reference evidence="4 5" key="1">
    <citation type="submission" date="2022-12" db="EMBL/GenBank/DDBJ databases">
        <title>Chitinophagaceae gen. sp. nov., a new member of the family Chitinophagaceae, isolated from soil in a chemical factory.</title>
        <authorList>
            <person name="Ke Z."/>
        </authorList>
    </citation>
    <scope>NUCLEOTIDE SEQUENCE [LARGE SCALE GENOMIC DNA]</scope>
    <source>
        <strain evidence="4 5">LY-5</strain>
    </source>
</reference>
<keyword evidence="5" id="KW-1185">Reference proteome</keyword>
<evidence type="ECO:0000313" key="4">
    <source>
        <dbReference type="EMBL" id="MDA3615548.1"/>
    </source>
</evidence>
<dbReference type="EMBL" id="JAQGEF010000014">
    <property type="protein sequence ID" value="MDA3615548.1"/>
    <property type="molecule type" value="Genomic_DNA"/>
</dbReference>
<evidence type="ECO:0000313" key="5">
    <source>
        <dbReference type="Proteomes" id="UP001210231"/>
    </source>
</evidence>
<comment type="caution">
    <text evidence="4">The sequence shown here is derived from an EMBL/GenBank/DDBJ whole genome shotgun (WGS) entry which is preliminary data.</text>
</comment>
<dbReference type="Proteomes" id="UP001210231">
    <property type="component" value="Unassembled WGS sequence"/>
</dbReference>
<accession>A0ABT4UL86</accession>
<dbReference type="GO" id="GO:0016787">
    <property type="term" value="F:hydrolase activity"/>
    <property type="evidence" value="ECO:0007669"/>
    <property type="project" value="UniProtKB-KW"/>
</dbReference>
<dbReference type="Pfam" id="PF00144">
    <property type="entry name" value="Beta-lactamase"/>
    <property type="match status" value="1"/>
</dbReference>
<evidence type="ECO:0000256" key="1">
    <source>
        <dbReference type="ARBA" id="ARBA00004370"/>
    </source>
</evidence>
<gene>
    <name evidence="4" type="ORF">O3P16_12075</name>
</gene>
<evidence type="ECO:0000259" key="3">
    <source>
        <dbReference type="Pfam" id="PF00144"/>
    </source>
</evidence>
<feature type="domain" description="Beta-lactamase-related" evidence="3">
    <location>
        <begin position="33"/>
        <end position="336"/>
    </location>
</feature>
<dbReference type="InterPro" id="IPR001466">
    <property type="entry name" value="Beta-lactam-related"/>
</dbReference>